<evidence type="ECO:0000256" key="1">
    <source>
        <dbReference type="SAM" id="MobiDB-lite"/>
    </source>
</evidence>
<dbReference type="InterPro" id="IPR050863">
    <property type="entry name" value="CenT-Element_Derived"/>
</dbReference>
<dbReference type="PANTHER" id="PTHR19303">
    <property type="entry name" value="TRANSPOSON"/>
    <property type="match status" value="1"/>
</dbReference>
<dbReference type="Pfam" id="PF03184">
    <property type="entry name" value="DDE_1"/>
    <property type="match status" value="1"/>
</dbReference>
<accession>A0ABQ9GPN0</accession>
<dbReference type="InterPro" id="IPR004875">
    <property type="entry name" value="DDE_SF_endonuclease_dom"/>
</dbReference>
<dbReference type="Proteomes" id="UP001159363">
    <property type="component" value="Chromosome 9"/>
</dbReference>
<feature type="compositionally biased region" description="Low complexity" evidence="1">
    <location>
        <begin position="249"/>
        <end position="259"/>
    </location>
</feature>
<dbReference type="Gene3D" id="3.30.420.10">
    <property type="entry name" value="Ribonuclease H-like superfamily/Ribonuclease H"/>
    <property type="match status" value="1"/>
</dbReference>
<reference evidence="3 4" key="1">
    <citation type="submission" date="2023-02" db="EMBL/GenBank/DDBJ databases">
        <title>LHISI_Scaffold_Assembly.</title>
        <authorList>
            <person name="Stuart O.P."/>
            <person name="Cleave R."/>
            <person name="Magrath M.J.L."/>
            <person name="Mikheyev A.S."/>
        </authorList>
    </citation>
    <scope>NUCLEOTIDE SEQUENCE [LARGE SCALE GENOMIC DNA]</scope>
    <source>
        <strain evidence="3">Daus_M_001</strain>
        <tissue evidence="3">Leg muscle</tissue>
    </source>
</reference>
<proteinExistence type="predicted"/>
<dbReference type="EMBL" id="JARBHB010000010">
    <property type="protein sequence ID" value="KAJ8873994.1"/>
    <property type="molecule type" value="Genomic_DNA"/>
</dbReference>
<protein>
    <recommendedName>
        <fullName evidence="2">DDE-1 domain-containing protein</fullName>
    </recommendedName>
</protein>
<evidence type="ECO:0000313" key="3">
    <source>
        <dbReference type="EMBL" id="KAJ8873994.1"/>
    </source>
</evidence>
<evidence type="ECO:0000259" key="2">
    <source>
        <dbReference type="Pfam" id="PF03184"/>
    </source>
</evidence>
<gene>
    <name evidence="3" type="ORF">PR048_024834</name>
</gene>
<evidence type="ECO:0000313" key="4">
    <source>
        <dbReference type="Proteomes" id="UP001159363"/>
    </source>
</evidence>
<keyword evidence="4" id="KW-1185">Reference proteome</keyword>
<feature type="domain" description="DDE-1" evidence="2">
    <location>
        <begin position="42"/>
        <end position="160"/>
    </location>
</feature>
<comment type="caution">
    <text evidence="3">The sequence shown here is derived from an EMBL/GenBank/DDBJ whole genome shotgun (WGS) entry which is preliminary data.</text>
</comment>
<name>A0ABQ9GPN0_9NEOP</name>
<sequence>MDETGIQMVPEKLCRFASTKGTRDVNKAVVADKGQTISIAHALSATGHYTPPALIFERKRQNPALIHGAPPGSVSFVSDHGYITVSVFIEWLRHFKTNVIPTEEASIILILDNHVSRISLEAITFAKENNILLLSLPPHSSQMTQPLEKCLFKSLKAGYDDLCDQCIYKRATLGIAANAFRTCGIVPLNRCIFTDEDQNCGITFDEIHTEDMLVIHFSSGTAVDYPAQAPSDTIRLQSDVPSTSVHPAISIDDSSSDHSPTNRSAPNNIALLLEPLIAVTPQESATDPSTSKHPAPVHIILTSADSSYRSTVAANTEVEQKPNEPTHVSSAEIIPLPKIKVLRRRRKH</sequence>
<dbReference type="InterPro" id="IPR036397">
    <property type="entry name" value="RNaseH_sf"/>
</dbReference>
<feature type="region of interest" description="Disordered" evidence="1">
    <location>
        <begin position="237"/>
        <end position="265"/>
    </location>
</feature>
<dbReference type="PANTHER" id="PTHR19303:SF74">
    <property type="entry name" value="POGO TRANSPOSABLE ELEMENT WITH KRAB DOMAIN"/>
    <property type="match status" value="1"/>
</dbReference>
<organism evidence="3 4">
    <name type="scientific">Dryococelus australis</name>
    <dbReference type="NCBI Taxonomy" id="614101"/>
    <lineage>
        <taxon>Eukaryota</taxon>
        <taxon>Metazoa</taxon>
        <taxon>Ecdysozoa</taxon>
        <taxon>Arthropoda</taxon>
        <taxon>Hexapoda</taxon>
        <taxon>Insecta</taxon>
        <taxon>Pterygota</taxon>
        <taxon>Neoptera</taxon>
        <taxon>Polyneoptera</taxon>
        <taxon>Phasmatodea</taxon>
        <taxon>Verophasmatodea</taxon>
        <taxon>Anareolatae</taxon>
        <taxon>Phasmatidae</taxon>
        <taxon>Eurycanthinae</taxon>
        <taxon>Dryococelus</taxon>
    </lineage>
</organism>